<evidence type="ECO:0000256" key="1">
    <source>
        <dbReference type="SAM" id="MobiDB-lite"/>
    </source>
</evidence>
<feature type="compositionally biased region" description="Low complexity" evidence="1">
    <location>
        <begin position="9"/>
        <end position="20"/>
    </location>
</feature>
<dbReference type="AlphaFoldDB" id="A0A371FEM4"/>
<dbReference type="Proteomes" id="UP000257109">
    <property type="component" value="Unassembled WGS sequence"/>
</dbReference>
<feature type="compositionally biased region" description="Polar residues" evidence="1">
    <location>
        <begin position="21"/>
        <end position="40"/>
    </location>
</feature>
<reference evidence="2" key="1">
    <citation type="submission" date="2018-05" db="EMBL/GenBank/DDBJ databases">
        <title>Draft genome of Mucuna pruriens seed.</title>
        <authorList>
            <person name="Nnadi N.E."/>
            <person name="Vos R."/>
            <person name="Hasami M.H."/>
            <person name="Devisetty U.K."/>
            <person name="Aguiy J.C."/>
        </authorList>
    </citation>
    <scope>NUCLEOTIDE SEQUENCE [LARGE SCALE GENOMIC DNA]</scope>
    <source>
        <strain evidence="2">JCA_2017</strain>
    </source>
</reference>
<organism evidence="2 3">
    <name type="scientific">Mucuna pruriens</name>
    <name type="common">Velvet bean</name>
    <name type="synonym">Dolichos pruriens</name>
    <dbReference type="NCBI Taxonomy" id="157652"/>
    <lineage>
        <taxon>Eukaryota</taxon>
        <taxon>Viridiplantae</taxon>
        <taxon>Streptophyta</taxon>
        <taxon>Embryophyta</taxon>
        <taxon>Tracheophyta</taxon>
        <taxon>Spermatophyta</taxon>
        <taxon>Magnoliopsida</taxon>
        <taxon>eudicotyledons</taxon>
        <taxon>Gunneridae</taxon>
        <taxon>Pentapetalae</taxon>
        <taxon>rosids</taxon>
        <taxon>fabids</taxon>
        <taxon>Fabales</taxon>
        <taxon>Fabaceae</taxon>
        <taxon>Papilionoideae</taxon>
        <taxon>50 kb inversion clade</taxon>
        <taxon>NPAAA clade</taxon>
        <taxon>indigoferoid/millettioid clade</taxon>
        <taxon>Phaseoleae</taxon>
        <taxon>Mucuna</taxon>
    </lineage>
</organism>
<sequence length="107" mass="11690">MATDGDDQVTTTSTSLGVSSRPTTSGQRNRSWSHEGQSSDAAHIEKRHKSMEATRSAVSITGEPIQRLGAYLVEGLIARKEASGNNIYHALRCREPEGKDLLSYMQI</sequence>
<evidence type="ECO:0000313" key="2">
    <source>
        <dbReference type="EMBL" id="RDX76720.1"/>
    </source>
</evidence>
<gene>
    <name evidence="2" type="primary">CIGR1</name>
    <name evidence="2" type="ORF">CR513_43256</name>
</gene>
<keyword evidence="3" id="KW-1185">Reference proteome</keyword>
<name>A0A371FEM4_MUCPR</name>
<evidence type="ECO:0000313" key="3">
    <source>
        <dbReference type="Proteomes" id="UP000257109"/>
    </source>
</evidence>
<dbReference type="EMBL" id="QJKJ01009408">
    <property type="protein sequence ID" value="RDX76720.1"/>
    <property type="molecule type" value="Genomic_DNA"/>
</dbReference>
<feature type="non-terminal residue" evidence="2">
    <location>
        <position position="1"/>
    </location>
</feature>
<dbReference type="STRING" id="157652.A0A371FEM4"/>
<feature type="region of interest" description="Disordered" evidence="1">
    <location>
        <begin position="1"/>
        <end position="57"/>
    </location>
</feature>
<comment type="caution">
    <text evidence="2">The sequence shown here is derived from an EMBL/GenBank/DDBJ whole genome shotgun (WGS) entry which is preliminary data.</text>
</comment>
<protein>
    <submittedName>
        <fullName evidence="2">Chitin-inducible gibberellin-responsive protein 1</fullName>
    </submittedName>
</protein>
<accession>A0A371FEM4</accession>
<dbReference type="OrthoDB" id="1910309at2759"/>
<feature type="non-terminal residue" evidence="2">
    <location>
        <position position="107"/>
    </location>
</feature>
<proteinExistence type="predicted"/>